<dbReference type="SMART" id="SM00257">
    <property type="entry name" value="LysM"/>
    <property type="match status" value="1"/>
</dbReference>
<dbReference type="InterPro" id="IPR036779">
    <property type="entry name" value="LysM_dom_sf"/>
</dbReference>
<feature type="transmembrane region" description="Helical" evidence="1">
    <location>
        <begin position="32"/>
        <end position="50"/>
    </location>
</feature>
<evidence type="ECO:0000313" key="3">
    <source>
        <dbReference type="EMBL" id="BDG60012.1"/>
    </source>
</evidence>
<feature type="domain" description="LysM" evidence="2">
    <location>
        <begin position="67"/>
        <end position="117"/>
    </location>
</feature>
<sequence>MHSPWGYLTAGKAKAGGVGVRRSRSNRERRRLLRRLGVVAAAALMLWALVPRIVEAIAGGAPRPRMETVVVSPGDTLWGIAVRLSGGERDVRDVVWDIMEANHLPDPRIEPGQVLLVPVPSGDR</sequence>
<dbReference type="KEGG" id="cmic:caldi_11020"/>
<accession>A0AA35CM02</accession>
<evidence type="ECO:0000313" key="4">
    <source>
        <dbReference type="Proteomes" id="UP001163687"/>
    </source>
</evidence>
<dbReference type="CDD" id="cd00118">
    <property type="entry name" value="LysM"/>
    <property type="match status" value="1"/>
</dbReference>
<organism evidence="3 4">
    <name type="scientific">Caldinitratiruptor microaerophilus</name>
    <dbReference type="NCBI Taxonomy" id="671077"/>
    <lineage>
        <taxon>Bacteria</taxon>
        <taxon>Bacillati</taxon>
        <taxon>Bacillota</taxon>
        <taxon>Clostridia</taxon>
        <taxon>Eubacteriales</taxon>
        <taxon>Symbiobacteriaceae</taxon>
        <taxon>Caldinitratiruptor</taxon>
    </lineage>
</organism>
<keyword evidence="4" id="KW-1185">Reference proteome</keyword>
<evidence type="ECO:0000259" key="2">
    <source>
        <dbReference type="PROSITE" id="PS51782"/>
    </source>
</evidence>
<dbReference type="Pfam" id="PF01476">
    <property type="entry name" value="LysM"/>
    <property type="match status" value="1"/>
</dbReference>
<dbReference type="Proteomes" id="UP001163687">
    <property type="component" value="Chromosome"/>
</dbReference>
<proteinExistence type="predicted"/>
<dbReference type="EMBL" id="AP025628">
    <property type="protein sequence ID" value="BDG60012.1"/>
    <property type="molecule type" value="Genomic_DNA"/>
</dbReference>
<dbReference type="PROSITE" id="PS51782">
    <property type="entry name" value="LYSM"/>
    <property type="match status" value="1"/>
</dbReference>
<gene>
    <name evidence="3" type="ORF">caldi_11020</name>
</gene>
<dbReference type="Gene3D" id="3.10.350.10">
    <property type="entry name" value="LysM domain"/>
    <property type="match status" value="1"/>
</dbReference>
<name>A0AA35CM02_9FIRM</name>
<keyword evidence="1" id="KW-0812">Transmembrane</keyword>
<keyword evidence="1" id="KW-1133">Transmembrane helix</keyword>
<dbReference type="SUPFAM" id="SSF54106">
    <property type="entry name" value="LysM domain"/>
    <property type="match status" value="1"/>
</dbReference>
<keyword evidence="1" id="KW-0472">Membrane</keyword>
<evidence type="ECO:0000256" key="1">
    <source>
        <dbReference type="SAM" id="Phobius"/>
    </source>
</evidence>
<dbReference type="AlphaFoldDB" id="A0AA35CM02"/>
<reference evidence="3" key="1">
    <citation type="submission" date="2022-03" db="EMBL/GenBank/DDBJ databases">
        <title>Complete genome sequence of Caldinitratiruptor microaerophilus.</title>
        <authorList>
            <person name="Mukaiyama R."/>
            <person name="Nishiyama T."/>
            <person name="Ueda K."/>
        </authorList>
    </citation>
    <scope>NUCLEOTIDE SEQUENCE</scope>
    <source>
        <strain evidence="3">JCM 16183</strain>
    </source>
</reference>
<protein>
    <recommendedName>
        <fullName evidence="2">LysM domain-containing protein</fullName>
    </recommendedName>
</protein>
<dbReference type="InterPro" id="IPR018392">
    <property type="entry name" value="LysM"/>
</dbReference>